<proteinExistence type="predicted"/>
<dbReference type="EMBL" id="PNCI01000013">
    <property type="protein sequence ID" value="TMP30395.1"/>
    <property type="molecule type" value="Genomic_DNA"/>
</dbReference>
<protein>
    <submittedName>
        <fullName evidence="1">Uncharacterized protein</fullName>
    </submittedName>
</protein>
<accession>A0A5S3WRA8</accession>
<evidence type="ECO:0000313" key="2">
    <source>
        <dbReference type="Proteomes" id="UP000310249"/>
    </source>
</evidence>
<gene>
    <name evidence="1" type="ORF">CWB99_06540</name>
</gene>
<reference evidence="1 2" key="1">
    <citation type="submission" date="2018-01" db="EMBL/GenBank/DDBJ databases">
        <authorList>
            <person name="Paulsen S."/>
            <person name="Gram L.K."/>
        </authorList>
    </citation>
    <scope>NUCLEOTIDE SEQUENCE [LARGE SCALE GENOMIC DNA]</scope>
    <source>
        <strain evidence="1 2">S2676</strain>
    </source>
</reference>
<dbReference type="AlphaFoldDB" id="A0A5S3WRA8"/>
<dbReference type="RefSeq" id="WP_138550310.1">
    <property type="nucleotide sequence ID" value="NZ_PNCH01000011.1"/>
</dbReference>
<evidence type="ECO:0000313" key="1">
    <source>
        <dbReference type="EMBL" id="TMP30395.1"/>
    </source>
</evidence>
<reference evidence="2" key="2">
    <citation type="submission" date="2019-06" db="EMBL/GenBank/DDBJ databases">
        <title>Co-occurence of chitin degradation, pigmentation and bioactivity in marine Pseudoalteromonas.</title>
        <authorList>
            <person name="Sonnenschein E.C."/>
            <person name="Bech P.K."/>
        </authorList>
    </citation>
    <scope>NUCLEOTIDE SEQUENCE [LARGE SCALE GENOMIC DNA]</scope>
    <source>
        <strain evidence="2">S2676</strain>
    </source>
</reference>
<organism evidence="1 2">
    <name type="scientific">Pseudoalteromonas rubra</name>
    <dbReference type="NCBI Taxonomy" id="43658"/>
    <lineage>
        <taxon>Bacteria</taxon>
        <taxon>Pseudomonadati</taxon>
        <taxon>Pseudomonadota</taxon>
        <taxon>Gammaproteobacteria</taxon>
        <taxon>Alteromonadales</taxon>
        <taxon>Pseudoalteromonadaceae</taxon>
        <taxon>Pseudoalteromonas</taxon>
    </lineage>
</organism>
<dbReference type="Proteomes" id="UP000310249">
    <property type="component" value="Unassembled WGS sequence"/>
</dbReference>
<dbReference type="OrthoDB" id="6314340at2"/>
<name>A0A5S3WRA8_9GAMM</name>
<sequence length="242" mass="26355">MSNSQTMSLDQRIAALQQTNGELVASNNTLTQTVTGKMGAINATVASAEARMDQAIANLAASHSDMRINYYDGVAHSKASMEIEADPQQPHMSKWKLVPVSDIGYHQYPVAGALTRVHLKNGYSYEPGYSESPTQYAADWSRSNMQFVLANEHANSEQIDAAIEAQGATVYTTGGWNSCAKMVMIPCLSIAGLHPYTRLFVRFVNAVSPQVPADKQPQNIVDFGGNTTFAVDRVVNYPHIKV</sequence>
<comment type="caution">
    <text evidence="1">The sequence shown here is derived from an EMBL/GenBank/DDBJ whole genome shotgun (WGS) entry which is preliminary data.</text>
</comment>